<accession>M2YF26</accession>
<feature type="compositionally biased region" description="Low complexity" evidence="1">
    <location>
        <begin position="54"/>
        <end position="74"/>
    </location>
</feature>
<gene>
    <name evidence="2" type="ORF">C884_02059</name>
</gene>
<reference evidence="2 3" key="1">
    <citation type="journal article" date="2014" name="Genome Announc.">
        <title>Draft Genome Sequence of Kocuria palustris PEL.</title>
        <authorList>
            <person name="Sharma G."/>
            <person name="Khatri I."/>
            <person name="Subramanian S."/>
        </authorList>
    </citation>
    <scope>NUCLEOTIDE SEQUENCE [LARGE SCALE GENOMIC DNA]</scope>
    <source>
        <strain evidence="2 3">PEL</strain>
    </source>
</reference>
<feature type="compositionally biased region" description="Acidic residues" evidence="1">
    <location>
        <begin position="91"/>
        <end position="133"/>
    </location>
</feature>
<feature type="region of interest" description="Disordered" evidence="1">
    <location>
        <begin position="1"/>
        <end position="36"/>
    </location>
</feature>
<protein>
    <submittedName>
        <fullName evidence="2">Uncharacterized protein</fullName>
    </submittedName>
</protein>
<feature type="region of interest" description="Disordered" evidence="1">
    <location>
        <begin position="54"/>
        <end position="187"/>
    </location>
</feature>
<evidence type="ECO:0000313" key="3">
    <source>
        <dbReference type="Proteomes" id="UP000009877"/>
    </source>
</evidence>
<name>M2YF26_9MICC</name>
<dbReference type="Proteomes" id="UP000009877">
    <property type="component" value="Unassembled WGS sequence"/>
</dbReference>
<dbReference type="AlphaFoldDB" id="M2YF26"/>
<sequence length="341" mass="35222">MGFRKSQTTQSSSAEHEELDTQPADQLRSSAPKRRRSPLILGALSLSAGLALSGCVATGGDDSSDDSSSSSSEETSSEESTEDSAAASESPSEESTEGASEDSSDDASSESSDDASEGASDDASEGASEDDSEGSGGGSASATGDVVELSGLPDVEPVQSESGSGDGEFALEHPDGEDAPVYTSRSASGDSSIYAYFTGQRTDGSTTSMGGVVPGTTGVGFEDPYWMDERITDVKVSAEDDVEWQFDVYSIDEIPDVSPGQSVKADGSKVFHWTGEEAGSFDVQVESDGNFIVKAETADPDGPTAETIFNEIGPGEGTMELPAEEYFITVESSGPWELTAQ</sequence>
<comment type="caution">
    <text evidence="2">The sequence shown here is derived from an EMBL/GenBank/DDBJ whole genome shotgun (WGS) entry which is preliminary data.</text>
</comment>
<organism evidence="2 3">
    <name type="scientific">Kocuria palustris PEL</name>
    <dbReference type="NCBI Taxonomy" id="1236550"/>
    <lineage>
        <taxon>Bacteria</taxon>
        <taxon>Bacillati</taxon>
        <taxon>Actinomycetota</taxon>
        <taxon>Actinomycetes</taxon>
        <taxon>Micrococcales</taxon>
        <taxon>Micrococcaceae</taxon>
        <taxon>Kocuria</taxon>
    </lineage>
</organism>
<proteinExistence type="predicted"/>
<evidence type="ECO:0000313" key="2">
    <source>
        <dbReference type="EMBL" id="EME37145.1"/>
    </source>
</evidence>
<evidence type="ECO:0000256" key="1">
    <source>
        <dbReference type="SAM" id="MobiDB-lite"/>
    </source>
</evidence>
<dbReference type="EMBL" id="ANHZ02000005">
    <property type="protein sequence ID" value="EME37145.1"/>
    <property type="molecule type" value="Genomic_DNA"/>
</dbReference>
<feature type="compositionally biased region" description="Polar residues" evidence="1">
    <location>
        <begin position="1"/>
        <end position="13"/>
    </location>
</feature>
<keyword evidence="3" id="KW-1185">Reference proteome</keyword>
<dbReference type="RefSeq" id="WP_006214066.1">
    <property type="nucleotide sequence ID" value="NZ_ANHZ02000005.1"/>
</dbReference>